<keyword evidence="1" id="KW-0732">Signal</keyword>
<sequence length="176" mass="18923">MKLRAILILVLAMAVSACGGRDRDITLSRIKNTGNGPEEFNIVPGKPLQAPDSYRALPAPTPGGTNITDPTPRGDSVAALGGNPAALANTGIGQADGGLVNYANRFGLVPGIRQTLAREDVEIRRKRGRVNILNIGRNDDYNLAYRRQWLDSNAEATRLRRIGVPTPSYPPEGGRR</sequence>
<keyword evidence="3" id="KW-1185">Reference proteome</keyword>
<evidence type="ECO:0008006" key="4">
    <source>
        <dbReference type="Google" id="ProtNLM"/>
    </source>
</evidence>
<evidence type="ECO:0000313" key="2">
    <source>
        <dbReference type="EMBL" id="KRS13599.1"/>
    </source>
</evidence>
<evidence type="ECO:0000313" key="3">
    <source>
        <dbReference type="Proteomes" id="UP000051295"/>
    </source>
</evidence>
<proteinExistence type="predicted"/>
<feature type="chain" id="PRO_5006664045" description="Pyruvate/2-oxoglutarate dehydrogenase complex, dihydrolipoamide acyltransferase (E2) component" evidence="1">
    <location>
        <begin position="18"/>
        <end position="176"/>
    </location>
</feature>
<protein>
    <recommendedName>
        <fullName evidence="4">Pyruvate/2-oxoglutarate dehydrogenase complex, dihydrolipoamide acyltransferase (E2) component</fullName>
    </recommendedName>
</protein>
<comment type="caution">
    <text evidence="2">The sequence shown here is derived from an EMBL/GenBank/DDBJ whole genome shotgun (WGS) entry which is preliminary data.</text>
</comment>
<dbReference type="EMBL" id="LAXJ01000004">
    <property type="protein sequence ID" value="KRS13599.1"/>
    <property type="molecule type" value="Genomic_DNA"/>
</dbReference>
<dbReference type="AlphaFoldDB" id="A0A0T5NY58"/>
<reference evidence="2 3" key="1">
    <citation type="submission" date="2015-04" db="EMBL/GenBank/DDBJ databases">
        <title>The draft genome sequence of Roseovarius sp.R12b.</title>
        <authorList>
            <person name="Li G."/>
            <person name="Lai Q."/>
            <person name="Shao Z."/>
            <person name="Yan P."/>
        </authorList>
    </citation>
    <scope>NUCLEOTIDE SEQUENCE [LARGE SCALE GENOMIC DNA]</scope>
    <source>
        <strain evidence="2 3">R12B</strain>
    </source>
</reference>
<feature type="signal peptide" evidence="1">
    <location>
        <begin position="1"/>
        <end position="17"/>
    </location>
</feature>
<dbReference type="InterPro" id="IPR021395">
    <property type="entry name" value="DUF3035"/>
</dbReference>
<gene>
    <name evidence="2" type="ORF">XM53_05930</name>
</gene>
<dbReference type="PROSITE" id="PS51257">
    <property type="entry name" value="PROKAR_LIPOPROTEIN"/>
    <property type="match status" value="1"/>
</dbReference>
<evidence type="ECO:0000256" key="1">
    <source>
        <dbReference type="SAM" id="SignalP"/>
    </source>
</evidence>
<dbReference type="RefSeq" id="WP_057791310.1">
    <property type="nucleotide sequence ID" value="NZ_LAXJ01000004.1"/>
</dbReference>
<dbReference type="OrthoDB" id="7876689at2"/>
<accession>A0A0T5NY58</accession>
<dbReference type="Proteomes" id="UP000051295">
    <property type="component" value="Unassembled WGS sequence"/>
</dbReference>
<dbReference type="STRING" id="1641875.XM53_05930"/>
<name>A0A0T5NY58_9RHOB</name>
<dbReference type="Pfam" id="PF11233">
    <property type="entry name" value="DUF3035"/>
    <property type="match status" value="1"/>
</dbReference>
<organism evidence="2 3">
    <name type="scientific">Roseovarius atlanticus</name>
    <dbReference type="NCBI Taxonomy" id="1641875"/>
    <lineage>
        <taxon>Bacteria</taxon>
        <taxon>Pseudomonadati</taxon>
        <taxon>Pseudomonadota</taxon>
        <taxon>Alphaproteobacteria</taxon>
        <taxon>Rhodobacterales</taxon>
        <taxon>Roseobacteraceae</taxon>
        <taxon>Roseovarius</taxon>
    </lineage>
</organism>
<dbReference type="PATRIC" id="fig|1641875.4.peg.3493"/>